<keyword evidence="3" id="KW-1185">Reference proteome</keyword>
<dbReference type="Proteomes" id="UP000095237">
    <property type="component" value="Unassembled WGS sequence"/>
</dbReference>
<keyword evidence="1" id="KW-0812">Transmembrane</keyword>
<gene>
    <name evidence="2" type="ORF">ATZ36_06510</name>
</gene>
<dbReference type="AlphaFoldDB" id="A0A1E5IIQ6"/>
<keyword evidence="1" id="KW-0472">Membrane</keyword>
<evidence type="ECO:0000313" key="2">
    <source>
        <dbReference type="EMBL" id="OEG70023.1"/>
    </source>
</evidence>
<feature type="transmembrane region" description="Helical" evidence="1">
    <location>
        <begin position="64"/>
        <end position="80"/>
    </location>
</feature>
<dbReference type="EMBL" id="LNVX01000495">
    <property type="protein sequence ID" value="OEG70023.1"/>
    <property type="molecule type" value="Genomic_DNA"/>
</dbReference>
<evidence type="ECO:0000256" key="1">
    <source>
        <dbReference type="SAM" id="Phobius"/>
    </source>
</evidence>
<evidence type="ECO:0008006" key="4">
    <source>
        <dbReference type="Google" id="ProtNLM"/>
    </source>
</evidence>
<reference evidence="2 3" key="1">
    <citation type="submission" date="2015-11" db="EMBL/GenBank/DDBJ databases">
        <title>Evidence for parallel genomic evolution in an endosymbiosis of termite gut flagellates.</title>
        <authorList>
            <person name="Zheng H."/>
        </authorList>
    </citation>
    <scope>NUCLEOTIDE SEQUENCE [LARGE SCALE GENOMIC DNA]</scope>
    <source>
        <strain evidence="2 3">CET450</strain>
    </source>
</reference>
<evidence type="ECO:0000313" key="3">
    <source>
        <dbReference type="Proteomes" id="UP000095237"/>
    </source>
</evidence>
<dbReference type="PROSITE" id="PS51257">
    <property type="entry name" value="PROKAR_LIPOPROTEIN"/>
    <property type="match status" value="1"/>
</dbReference>
<comment type="caution">
    <text evidence="2">The sequence shown here is derived from an EMBL/GenBank/DDBJ whole genome shotgun (WGS) entry which is preliminary data.</text>
</comment>
<organism evidence="2 3">
    <name type="scientific">Endomicrobium trichonymphae</name>
    <dbReference type="NCBI Taxonomy" id="1408204"/>
    <lineage>
        <taxon>Bacteria</taxon>
        <taxon>Pseudomonadati</taxon>
        <taxon>Elusimicrobiota</taxon>
        <taxon>Endomicrobiia</taxon>
        <taxon>Endomicrobiales</taxon>
        <taxon>Endomicrobiaceae</taxon>
        <taxon>Candidatus Endomicrobiellum</taxon>
    </lineage>
</organism>
<accession>A0A1E5IIQ6</accession>
<protein>
    <recommendedName>
        <fullName evidence="4">Lipoprotein</fullName>
    </recommendedName>
</protein>
<name>A0A1E5IIQ6_ENDTX</name>
<sequence>MKKIISTYLIFAFILMTFSGCERINNSLGLSSAKSECPACLCNKQTIHEITCIRYPKTNRAEKIAVAILASTIVVFYVIGKVSNFRNRHPAVVEYAEKVITLCVFANAGYAFFKERKKETEDIMATSDNDKK</sequence>
<keyword evidence="1" id="KW-1133">Transmembrane helix</keyword>
<proteinExistence type="predicted"/>